<organism evidence="2 3">
    <name type="scientific">Clonorchis sinensis</name>
    <name type="common">Chinese liver fluke</name>
    <dbReference type="NCBI Taxonomy" id="79923"/>
    <lineage>
        <taxon>Eukaryota</taxon>
        <taxon>Metazoa</taxon>
        <taxon>Spiralia</taxon>
        <taxon>Lophotrochozoa</taxon>
        <taxon>Platyhelminthes</taxon>
        <taxon>Trematoda</taxon>
        <taxon>Digenea</taxon>
        <taxon>Opisthorchiida</taxon>
        <taxon>Opisthorchiata</taxon>
        <taxon>Opisthorchiidae</taxon>
        <taxon>Clonorchis</taxon>
    </lineage>
</organism>
<keyword evidence="3" id="KW-1185">Reference proteome</keyword>
<feature type="region of interest" description="Disordered" evidence="1">
    <location>
        <begin position="153"/>
        <end position="189"/>
    </location>
</feature>
<reference key="2">
    <citation type="submission" date="2011-10" db="EMBL/GenBank/DDBJ databases">
        <title>The genome and transcriptome sequence of Clonorchis sinensis provide insights into the carcinogenic liver fluke.</title>
        <authorList>
            <person name="Wang X."/>
            <person name="Huang Y."/>
            <person name="Chen W."/>
            <person name="Liu H."/>
            <person name="Guo L."/>
            <person name="Chen Y."/>
            <person name="Luo F."/>
            <person name="Zhou W."/>
            <person name="Sun J."/>
            <person name="Mao Q."/>
            <person name="Liang P."/>
            <person name="Zhou C."/>
            <person name="Tian Y."/>
            <person name="Men J."/>
            <person name="Lv X."/>
            <person name="Huang L."/>
            <person name="Zhou J."/>
            <person name="Hu Y."/>
            <person name="Li R."/>
            <person name="Zhang F."/>
            <person name="Lei H."/>
            <person name="Li X."/>
            <person name="Hu X."/>
            <person name="Liang C."/>
            <person name="Xu J."/>
            <person name="Wu Z."/>
            <person name="Yu X."/>
        </authorList>
    </citation>
    <scope>NUCLEOTIDE SEQUENCE</scope>
    <source>
        <strain>Henan</strain>
    </source>
</reference>
<protein>
    <submittedName>
        <fullName evidence="2">Uncharacterized protein</fullName>
    </submittedName>
</protein>
<evidence type="ECO:0000256" key="1">
    <source>
        <dbReference type="SAM" id="MobiDB-lite"/>
    </source>
</evidence>
<reference evidence="2" key="1">
    <citation type="journal article" date="2011" name="Genome Biol.">
        <title>The draft genome of the carcinogenic human liver fluke Clonorchis sinensis.</title>
        <authorList>
            <person name="Wang X."/>
            <person name="Chen W."/>
            <person name="Huang Y."/>
            <person name="Sun J."/>
            <person name="Men J."/>
            <person name="Liu H."/>
            <person name="Luo F."/>
            <person name="Guo L."/>
            <person name="Lv X."/>
            <person name="Deng C."/>
            <person name="Zhou C."/>
            <person name="Fan Y."/>
            <person name="Li X."/>
            <person name="Huang L."/>
            <person name="Hu Y."/>
            <person name="Liang C."/>
            <person name="Hu X."/>
            <person name="Xu J."/>
            <person name="Yu X."/>
        </authorList>
    </citation>
    <scope>NUCLEOTIDE SEQUENCE [LARGE SCALE GENOMIC DNA]</scope>
    <source>
        <strain evidence="2">Henan</strain>
    </source>
</reference>
<sequence>MVEVTTSYRRFTVLQMAIENHVGIRRGNTKWTKYLLNALFHDGDSYVNDQRIRFMNYRTTRANRDILDLDGNLKNLIRVPEALVGYSKATRLEYHYSETALRFYSDAAGAFVDANQDSGTQHIQDNPVHNIGFVGGASQKPYDQQEADANDYMHSSHRNPRLSSVKNAVGSGDDRSMPECDADSSTHTTMMDSTDGRQLLCYLTHQCPEFGPCNRIRTRIAQIPACFDGLRLFSFVDIRGIVLERSVVLFWKVPCHGCFPSIKTGFTPSPRGFEHLNEGSLCREIEEHCTAVWTALENRPQRAPHESPGRSEPLVFQPVVGDKLLVTVSASNAEISH</sequence>
<gene>
    <name evidence="2" type="ORF">CLF_108149</name>
</gene>
<dbReference type="EMBL" id="DF143301">
    <property type="protein sequence ID" value="GAA52482.1"/>
    <property type="molecule type" value="Genomic_DNA"/>
</dbReference>
<evidence type="ECO:0000313" key="3">
    <source>
        <dbReference type="Proteomes" id="UP000008909"/>
    </source>
</evidence>
<dbReference type="AlphaFoldDB" id="G7YHP9"/>
<dbReference type="Proteomes" id="UP000008909">
    <property type="component" value="Unassembled WGS sequence"/>
</dbReference>
<evidence type="ECO:0000313" key="2">
    <source>
        <dbReference type="EMBL" id="GAA52482.1"/>
    </source>
</evidence>
<name>G7YHP9_CLOSI</name>
<proteinExistence type="predicted"/>
<accession>G7YHP9</accession>